<evidence type="ECO:0000256" key="3">
    <source>
        <dbReference type="ARBA" id="ARBA00016337"/>
    </source>
</evidence>
<evidence type="ECO:0000256" key="9">
    <source>
        <dbReference type="ARBA" id="ARBA00031306"/>
    </source>
</evidence>
<dbReference type="Gene3D" id="3.10.520.10">
    <property type="entry name" value="ApbE-like domains"/>
    <property type="match status" value="1"/>
</dbReference>
<evidence type="ECO:0000256" key="10">
    <source>
        <dbReference type="ARBA" id="ARBA00048540"/>
    </source>
</evidence>
<comment type="catalytic activity">
    <reaction evidence="10">
        <text>L-threonyl-[protein] + FAD = FMN-L-threonyl-[protein] + AMP + H(+)</text>
        <dbReference type="Rhea" id="RHEA:36847"/>
        <dbReference type="Rhea" id="RHEA-COMP:11060"/>
        <dbReference type="Rhea" id="RHEA-COMP:11061"/>
        <dbReference type="ChEBI" id="CHEBI:15378"/>
        <dbReference type="ChEBI" id="CHEBI:30013"/>
        <dbReference type="ChEBI" id="CHEBI:57692"/>
        <dbReference type="ChEBI" id="CHEBI:74257"/>
        <dbReference type="ChEBI" id="CHEBI:456215"/>
        <dbReference type="EC" id="2.7.1.180"/>
    </reaction>
</comment>
<dbReference type="KEGG" id="puo:RZN69_16330"/>
<evidence type="ECO:0000256" key="2">
    <source>
        <dbReference type="ARBA" id="ARBA00011955"/>
    </source>
</evidence>
<evidence type="ECO:0000256" key="5">
    <source>
        <dbReference type="ARBA" id="ARBA00022679"/>
    </source>
</evidence>
<evidence type="ECO:0000256" key="4">
    <source>
        <dbReference type="ARBA" id="ARBA00022630"/>
    </source>
</evidence>
<dbReference type="InterPro" id="IPR024932">
    <property type="entry name" value="ApbE"/>
</dbReference>
<comment type="cofactor">
    <cofactor evidence="1">
        <name>Mg(2+)</name>
        <dbReference type="ChEBI" id="CHEBI:18420"/>
    </cofactor>
</comment>
<organism evidence="11 12">
    <name type="scientific">Rubellicoccus peritrichatus</name>
    <dbReference type="NCBI Taxonomy" id="3080537"/>
    <lineage>
        <taxon>Bacteria</taxon>
        <taxon>Pseudomonadati</taxon>
        <taxon>Verrucomicrobiota</taxon>
        <taxon>Opitutia</taxon>
        <taxon>Puniceicoccales</taxon>
        <taxon>Cerasicoccaceae</taxon>
        <taxon>Rubellicoccus</taxon>
    </lineage>
</organism>
<keyword evidence="6" id="KW-0479">Metal-binding</keyword>
<evidence type="ECO:0000313" key="12">
    <source>
        <dbReference type="Proteomes" id="UP001304300"/>
    </source>
</evidence>
<evidence type="ECO:0000256" key="7">
    <source>
        <dbReference type="ARBA" id="ARBA00022827"/>
    </source>
</evidence>
<reference evidence="11 12" key="1">
    <citation type="submission" date="2023-10" db="EMBL/GenBank/DDBJ databases">
        <title>Rubellicoccus peritrichatus gen. nov., sp. nov., isolated from an algae of coral reef tank.</title>
        <authorList>
            <person name="Luo J."/>
        </authorList>
    </citation>
    <scope>NUCLEOTIDE SEQUENCE [LARGE SCALE GENOMIC DNA]</scope>
    <source>
        <strain evidence="11 12">CR14</strain>
    </source>
</reference>
<keyword evidence="12" id="KW-1185">Reference proteome</keyword>
<dbReference type="Proteomes" id="UP001304300">
    <property type="component" value="Chromosome"/>
</dbReference>
<sequence>MENNTSSVHTFEAEAMNTVFAFRLRHSDREQAQRIAGNGFRLLESLEDELSRFRADSEVTRINQMKAGDSMLLADATYRCLMLAMEATNMTAGLFDVTIGSKTWSQGSVQANGTPLCGKLALSPDRPFLECLEAGRQIDLGGIGKGFALDEIGKHFQELGVESALLSAGASTHLVVGQQAWEMELRGDEDQIKLQLKGQALSSSGIGIQGAHIIDPDTGDSPSYAFKRLWVVCDSAAIADAYSTACMLMREEEIPSFAKACEGEVTLYTEGYFDKVMRKA</sequence>
<evidence type="ECO:0000256" key="8">
    <source>
        <dbReference type="ARBA" id="ARBA00022842"/>
    </source>
</evidence>
<dbReference type="PANTHER" id="PTHR30040">
    <property type="entry name" value="THIAMINE BIOSYNTHESIS LIPOPROTEIN APBE"/>
    <property type="match status" value="1"/>
</dbReference>
<keyword evidence="4" id="KW-0285">Flavoprotein</keyword>
<keyword evidence="8" id="KW-0460">Magnesium</keyword>
<protein>
    <recommendedName>
        <fullName evidence="3">FAD:protein FMN transferase</fullName>
        <ecNumber evidence="2">2.7.1.180</ecNumber>
    </recommendedName>
    <alternativeName>
        <fullName evidence="9">Flavin transferase</fullName>
    </alternativeName>
</protein>
<name>A0AAQ3LDN2_9BACT</name>
<keyword evidence="7" id="KW-0274">FAD</keyword>
<proteinExistence type="predicted"/>
<dbReference type="PANTHER" id="PTHR30040:SF2">
    <property type="entry name" value="FAD:PROTEIN FMN TRANSFERASE"/>
    <property type="match status" value="1"/>
</dbReference>
<keyword evidence="5 11" id="KW-0808">Transferase</keyword>
<dbReference type="SUPFAM" id="SSF143631">
    <property type="entry name" value="ApbE-like"/>
    <property type="match status" value="1"/>
</dbReference>
<dbReference type="InterPro" id="IPR003374">
    <property type="entry name" value="ApbE-like_sf"/>
</dbReference>
<dbReference type="AlphaFoldDB" id="A0AAQ3LDN2"/>
<dbReference type="RefSeq" id="WP_317832329.1">
    <property type="nucleotide sequence ID" value="NZ_CP136920.1"/>
</dbReference>
<evidence type="ECO:0000256" key="1">
    <source>
        <dbReference type="ARBA" id="ARBA00001946"/>
    </source>
</evidence>
<evidence type="ECO:0000256" key="6">
    <source>
        <dbReference type="ARBA" id="ARBA00022723"/>
    </source>
</evidence>
<dbReference type="Pfam" id="PF02424">
    <property type="entry name" value="ApbE"/>
    <property type="match status" value="1"/>
</dbReference>
<dbReference type="GO" id="GO:0046872">
    <property type="term" value="F:metal ion binding"/>
    <property type="evidence" value="ECO:0007669"/>
    <property type="project" value="UniProtKB-KW"/>
</dbReference>
<dbReference type="EMBL" id="CP136920">
    <property type="protein sequence ID" value="WOO40189.1"/>
    <property type="molecule type" value="Genomic_DNA"/>
</dbReference>
<dbReference type="EC" id="2.7.1.180" evidence="2"/>
<accession>A0AAQ3LDN2</accession>
<dbReference type="GO" id="GO:0016740">
    <property type="term" value="F:transferase activity"/>
    <property type="evidence" value="ECO:0007669"/>
    <property type="project" value="UniProtKB-KW"/>
</dbReference>
<evidence type="ECO:0000313" key="11">
    <source>
        <dbReference type="EMBL" id="WOO40189.1"/>
    </source>
</evidence>
<gene>
    <name evidence="11" type="ORF">RZN69_16330</name>
</gene>